<sequence length="536" mass="57397">MRTLLLGLDGVSLPVLDSVIESGVAPTIESLVGRSATGPLTSQLPPWTPSAWPSLYTGVNPGKHGVYGFLKFDGYDHDVVDATDVHAHALWELLDQRGYGSVVVNVPVTAPARAIDGAVIPGYISPEDPPGHPEGILGDVRDATGEYSVYGPMDTPGKAALPAIRSHARSRGDAFAHLVDRFDPDFGFLEFQQTDTVFHRRPEDREAIECVFGAVDDAVETALSAADPDTVVVVSDHGIGEYDGYEVRLNEILREWGNVSATAEGEGMPSWDAIARKRLQQGERGGTPDPGVAERAVAMLARLGLTSQRIERVLEPLGLAEPVAKLAPTDAVRAGTEQVDFPASTAYMRDRIELGVRLNLAGREPAGVVPAAEYDAVRDQLVARLRELTDPDGRPVFERVAPREAVFDGPYTEAAPDVVVVPRGFENFLNGSLLGDHFGTPREPWNHKRDGLVAITGPDVDTGGSLSDAHLFDVAPTVLSTLGVARPERLDGQPLPVVSPSPVETYPPYEEMDGAAGAGEDVADRLAHLGYISEDR</sequence>
<organism evidence="1 2">
    <name type="scientific">Haloarcula salinisoli</name>
    <dbReference type="NCBI Taxonomy" id="2487746"/>
    <lineage>
        <taxon>Archaea</taxon>
        <taxon>Methanobacteriati</taxon>
        <taxon>Methanobacteriota</taxon>
        <taxon>Stenosarchaea group</taxon>
        <taxon>Halobacteria</taxon>
        <taxon>Halobacteriales</taxon>
        <taxon>Haloarculaceae</taxon>
        <taxon>Haloarcula</taxon>
    </lineage>
</organism>
<dbReference type="InterPro" id="IPR017850">
    <property type="entry name" value="Alkaline_phosphatase_core_sf"/>
</dbReference>
<evidence type="ECO:0000313" key="1">
    <source>
        <dbReference type="EMBL" id="MBX0303070.1"/>
    </source>
</evidence>
<dbReference type="EMBL" id="RKLQ01000001">
    <property type="protein sequence ID" value="MBX0303070.1"/>
    <property type="molecule type" value="Genomic_DNA"/>
</dbReference>
<dbReference type="Proteomes" id="UP000783863">
    <property type="component" value="Unassembled WGS sequence"/>
</dbReference>
<proteinExistence type="predicted"/>
<comment type="caution">
    <text evidence="1">The sequence shown here is derived from an EMBL/GenBank/DDBJ whole genome shotgun (WGS) entry which is preliminary data.</text>
</comment>
<evidence type="ECO:0000313" key="2">
    <source>
        <dbReference type="Proteomes" id="UP000783863"/>
    </source>
</evidence>
<accession>A0A8J8CC57</accession>
<protein>
    <submittedName>
        <fullName evidence="1">Alkaline phosphatase family protein</fullName>
    </submittedName>
</protein>
<dbReference type="AlphaFoldDB" id="A0A8J8CC57"/>
<reference evidence="1" key="1">
    <citation type="submission" date="2021-06" db="EMBL/GenBank/DDBJ databases">
        <title>Halomicroarcula sp. F24A a new haloarchaeum isolated from saline soil.</title>
        <authorList>
            <person name="Duran-Viseras A."/>
            <person name="Sanchez-Porro C."/>
            <person name="Ventosa A."/>
        </authorList>
    </citation>
    <scope>NUCLEOTIDE SEQUENCE</scope>
    <source>
        <strain evidence="1">F24A</strain>
    </source>
</reference>
<dbReference type="InterPro" id="IPR002591">
    <property type="entry name" value="Phosphodiest/P_Trfase"/>
</dbReference>
<dbReference type="RefSeq" id="WP_220587290.1">
    <property type="nucleotide sequence ID" value="NZ_RKLQ01000001.1"/>
</dbReference>
<dbReference type="SUPFAM" id="SSF53649">
    <property type="entry name" value="Alkaline phosphatase-like"/>
    <property type="match status" value="1"/>
</dbReference>
<dbReference type="Gene3D" id="3.40.720.10">
    <property type="entry name" value="Alkaline Phosphatase, subunit A"/>
    <property type="match status" value="2"/>
</dbReference>
<keyword evidence="2" id="KW-1185">Reference proteome</keyword>
<dbReference type="Pfam" id="PF01663">
    <property type="entry name" value="Phosphodiest"/>
    <property type="match status" value="1"/>
</dbReference>
<gene>
    <name evidence="1" type="ORF">EGD98_05210</name>
</gene>
<name>A0A8J8CC57_9EURY</name>